<dbReference type="GO" id="GO:0017168">
    <property type="term" value="F:5-oxoprolinase (ATP-hydrolyzing) activity"/>
    <property type="evidence" value="ECO:0007669"/>
    <property type="project" value="TreeGrafter"/>
</dbReference>
<accession>A0A933W9F8</accession>
<dbReference type="Pfam" id="PF02538">
    <property type="entry name" value="Hydantoinase_B"/>
    <property type="match status" value="1"/>
</dbReference>
<feature type="region of interest" description="Disordered" evidence="1">
    <location>
        <begin position="541"/>
        <end position="560"/>
    </location>
</feature>
<protein>
    <submittedName>
        <fullName evidence="3">Hydantoinase B/oxoprolinase family protein</fullName>
    </submittedName>
</protein>
<dbReference type="InterPro" id="IPR045079">
    <property type="entry name" value="Oxoprolinase-like"/>
</dbReference>
<feature type="domain" description="Hydantoinase B/oxoprolinase" evidence="2">
    <location>
        <begin position="18"/>
        <end position="550"/>
    </location>
</feature>
<dbReference type="PANTHER" id="PTHR11365">
    <property type="entry name" value="5-OXOPROLINASE RELATED"/>
    <property type="match status" value="1"/>
</dbReference>
<name>A0A933W9F8_UNCEI</name>
<dbReference type="PROSITE" id="PS51257">
    <property type="entry name" value="PROKAR_LIPOPROTEIN"/>
    <property type="match status" value="1"/>
</dbReference>
<dbReference type="EMBL" id="JACRIW010000020">
    <property type="protein sequence ID" value="MBI5168329.1"/>
    <property type="molecule type" value="Genomic_DNA"/>
</dbReference>
<dbReference type="Proteomes" id="UP000696931">
    <property type="component" value="Unassembled WGS sequence"/>
</dbReference>
<organism evidence="3 4">
    <name type="scientific">Eiseniibacteriota bacterium</name>
    <dbReference type="NCBI Taxonomy" id="2212470"/>
    <lineage>
        <taxon>Bacteria</taxon>
        <taxon>Candidatus Eiseniibacteriota</taxon>
    </lineage>
</organism>
<feature type="compositionally biased region" description="Low complexity" evidence="1">
    <location>
        <begin position="550"/>
        <end position="560"/>
    </location>
</feature>
<gene>
    <name evidence="3" type="ORF">HZA61_02455</name>
</gene>
<reference evidence="3" key="1">
    <citation type="submission" date="2020-07" db="EMBL/GenBank/DDBJ databases">
        <title>Huge and variable diversity of episymbiotic CPR bacteria and DPANN archaea in groundwater ecosystems.</title>
        <authorList>
            <person name="He C.Y."/>
            <person name="Keren R."/>
            <person name="Whittaker M."/>
            <person name="Farag I.F."/>
            <person name="Doudna J."/>
            <person name="Cate J.H.D."/>
            <person name="Banfield J.F."/>
        </authorList>
    </citation>
    <scope>NUCLEOTIDE SEQUENCE</scope>
    <source>
        <strain evidence="3">NC_groundwater_1813_Pr3_B-0.1um_71_17</strain>
    </source>
</reference>
<dbReference type="GO" id="GO:0005829">
    <property type="term" value="C:cytosol"/>
    <property type="evidence" value="ECO:0007669"/>
    <property type="project" value="TreeGrafter"/>
</dbReference>
<evidence type="ECO:0000256" key="1">
    <source>
        <dbReference type="SAM" id="MobiDB-lite"/>
    </source>
</evidence>
<dbReference type="AlphaFoldDB" id="A0A933W9F8"/>
<proteinExistence type="predicted"/>
<evidence type="ECO:0000313" key="4">
    <source>
        <dbReference type="Proteomes" id="UP000696931"/>
    </source>
</evidence>
<dbReference type="GO" id="GO:0006749">
    <property type="term" value="P:glutathione metabolic process"/>
    <property type="evidence" value="ECO:0007669"/>
    <property type="project" value="TreeGrafter"/>
</dbReference>
<dbReference type="InterPro" id="IPR003692">
    <property type="entry name" value="Hydantoinase_B"/>
</dbReference>
<dbReference type="PANTHER" id="PTHR11365:SF23">
    <property type="entry name" value="HYPOTHETICAL 5-OXOPROLINASE (EUROFUNG)-RELATED"/>
    <property type="match status" value="1"/>
</dbReference>
<sequence length="560" mass="58355">MSIRANGATSARAKTRFDGVALALHQGLLAACAEEMGATLMRSAHSPNITERLDHSCAVFDAGARLVAQAAHIPVHLGSMPRAVEVVRALGPFSPGDVVLLNDPFAGGTHLPDLTCVSPVFLDRKKGASGPRARAHDAPGMPDYFVASRAHHADVGGAAPGSLPIAREVYEEGFRIPPVFLRRAGVMQHEVLALLLANVRTPDERRADLAAQLGAQDTGARRLRELAAREGAARFMAATRALLDATERRARAAFATLPRGTWAFEDALDDDGLSDAPVRIALTLTLDGRGATLDFSRSAPQAAGPVNAVLAVTKAASLYALRCVLGDDVAVNDGLLRTVRVVAPEGSVVHPRPPAAVGAGNVETSQRIVDTVFGALAQALPGRLPAASAGTMNNLLIGGADPRTGRAFAYYETLGGGHGAGPGWRGASAMQSHMTNTRNTSAEALEHACPVRVLEARVRRGSGGLGTFTGGDGIARTLEMLAPTRVTVIADRRVRGPWALAGGEAGTPGETLVREHARARARRMPGKFTVDLPKAAVLTVASPGGGGWGRRSPSGAKRRS</sequence>
<evidence type="ECO:0000313" key="3">
    <source>
        <dbReference type="EMBL" id="MBI5168329.1"/>
    </source>
</evidence>
<comment type="caution">
    <text evidence="3">The sequence shown here is derived from an EMBL/GenBank/DDBJ whole genome shotgun (WGS) entry which is preliminary data.</text>
</comment>
<evidence type="ECO:0000259" key="2">
    <source>
        <dbReference type="Pfam" id="PF02538"/>
    </source>
</evidence>